<protein>
    <submittedName>
        <fullName evidence="1">Uncharacterized protein</fullName>
    </submittedName>
</protein>
<dbReference type="Proteomes" id="UP000321258">
    <property type="component" value="Unassembled WGS sequence"/>
</dbReference>
<sequence length="238" mass="25498">MSDQKPKPIPKYPAESEAPAFADGAATVVEIIGDGLPVVGYLKERMLDRYVRGPLERKRADFHTRIAEGLARLEAKFENFDPNSLENNEDFVAAVFAATQAAMRSSSETQRDALCNVVLNIAAGLKLDEVLRGAFMGYVETFSALHIEVLRIFDDPSRLASLAGANATLQGPIKGLIGKKLVPGIASQEALDRVLDDLENAGMTAETFAVTVAQGSKSASTLKPAGKAFLRFISSAAE</sequence>
<evidence type="ECO:0000313" key="2">
    <source>
        <dbReference type="Proteomes" id="UP000321258"/>
    </source>
</evidence>
<accession>A0A512IPD5</accession>
<gene>
    <name evidence="1" type="ORF">MHA02_18860</name>
</gene>
<keyword evidence="2" id="KW-1185">Reference proteome</keyword>
<dbReference type="EMBL" id="BJZT01000018">
    <property type="protein sequence ID" value="GEO99498.1"/>
    <property type="molecule type" value="Genomic_DNA"/>
</dbReference>
<comment type="caution">
    <text evidence="1">The sequence shown here is derived from an EMBL/GenBank/DDBJ whole genome shotgun (WGS) entry which is preliminary data.</text>
</comment>
<dbReference type="RefSeq" id="WP_147078388.1">
    <property type="nucleotide sequence ID" value="NZ_BJZT01000018.1"/>
</dbReference>
<reference evidence="1 2" key="1">
    <citation type="submission" date="2019-07" db="EMBL/GenBank/DDBJ databases">
        <title>Whole genome shotgun sequence of Methylobacterium haplocladii NBRC 107714.</title>
        <authorList>
            <person name="Hosoyama A."/>
            <person name="Uohara A."/>
            <person name="Ohji S."/>
            <person name="Ichikawa N."/>
        </authorList>
    </citation>
    <scope>NUCLEOTIDE SEQUENCE [LARGE SCALE GENOMIC DNA]</scope>
    <source>
        <strain evidence="1 2">NBRC 107714</strain>
    </source>
</reference>
<evidence type="ECO:0000313" key="1">
    <source>
        <dbReference type="EMBL" id="GEO99498.1"/>
    </source>
</evidence>
<organism evidence="1 2">
    <name type="scientific">Methylobacterium haplocladii</name>
    <dbReference type="NCBI Taxonomy" id="1176176"/>
    <lineage>
        <taxon>Bacteria</taxon>
        <taxon>Pseudomonadati</taxon>
        <taxon>Pseudomonadota</taxon>
        <taxon>Alphaproteobacteria</taxon>
        <taxon>Hyphomicrobiales</taxon>
        <taxon>Methylobacteriaceae</taxon>
        <taxon>Methylobacterium</taxon>
    </lineage>
</organism>
<dbReference type="OrthoDB" id="8410070at2"/>
<proteinExistence type="predicted"/>
<name>A0A512IPD5_9HYPH</name>
<dbReference type="AlphaFoldDB" id="A0A512IPD5"/>